<reference evidence="1" key="1">
    <citation type="journal article" date="2012" name="Nat. Biotechnol.">
        <title>Draft genome sequence of pigeonpea (Cajanus cajan), an orphan legume crop of resource-poor farmers.</title>
        <authorList>
            <person name="Varshney R.K."/>
            <person name="Chen W."/>
            <person name="Li Y."/>
            <person name="Bharti A.K."/>
            <person name="Saxena R.K."/>
            <person name="Schlueter J.A."/>
            <person name="Donoghue M.T."/>
            <person name="Azam S."/>
            <person name="Fan G."/>
            <person name="Whaley A.M."/>
            <person name="Farmer A.D."/>
            <person name="Sheridan J."/>
            <person name="Iwata A."/>
            <person name="Tuteja R."/>
            <person name="Penmetsa R.V."/>
            <person name="Wu W."/>
            <person name="Upadhyaya H.D."/>
            <person name="Yang S.P."/>
            <person name="Shah T."/>
            <person name="Saxena K.B."/>
            <person name="Michael T."/>
            <person name="McCombie W.R."/>
            <person name="Yang B."/>
            <person name="Zhang G."/>
            <person name="Yang H."/>
            <person name="Wang J."/>
            <person name="Spillane C."/>
            <person name="Cook D.R."/>
            <person name="May G.D."/>
            <person name="Xu X."/>
            <person name="Jackson S.A."/>
        </authorList>
    </citation>
    <scope>NUCLEOTIDE SEQUENCE [LARGE SCALE GENOMIC DNA]</scope>
</reference>
<accession>A0A151RRK6</accession>
<sequence length="109" mass="12372">MNLNTLNMTRGRFARVCVEIDLQKLVLSRFNLNNVWYKVEYESLHLLCTMCGCYDHVVRMCMSPLTTMEKCAQDRELIAKGGGSSTLSGNGSADEKIKETVITRSWMSK</sequence>
<dbReference type="OMA" id="VITRSWM"/>
<dbReference type="InterPro" id="IPR040256">
    <property type="entry name" value="At4g02000-like"/>
</dbReference>
<dbReference type="Gramene" id="C.cajan_30694.t">
    <property type="protein sequence ID" value="C.cajan_30694.t.cds1"/>
    <property type="gene ID" value="C.cajan_30694"/>
</dbReference>
<dbReference type="EMBL" id="KQ483601">
    <property type="protein sequence ID" value="KYP45129.1"/>
    <property type="molecule type" value="Genomic_DNA"/>
</dbReference>
<organism evidence="1 2">
    <name type="scientific">Cajanus cajan</name>
    <name type="common">Pigeon pea</name>
    <name type="synonym">Cajanus indicus</name>
    <dbReference type="NCBI Taxonomy" id="3821"/>
    <lineage>
        <taxon>Eukaryota</taxon>
        <taxon>Viridiplantae</taxon>
        <taxon>Streptophyta</taxon>
        <taxon>Embryophyta</taxon>
        <taxon>Tracheophyta</taxon>
        <taxon>Spermatophyta</taxon>
        <taxon>Magnoliopsida</taxon>
        <taxon>eudicotyledons</taxon>
        <taxon>Gunneridae</taxon>
        <taxon>Pentapetalae</taxon>
        <taxon>rosids</taxon>
        <taxon>fabids</taxon>
        <taxon>Fabales</taxon>
        <taxon>Fabaceae</taxon>
        <taxon>Papilionoideae</taxon>
        <taxon>50 kb inversion clade</taxon>
        <taxon>NPAAA clade</taxon>
        <taxon>indigoferoid/millettioid clade</taxon>
        <taxon>Phaseoleae</taxon>
        <taxon>Cajanus</taxon>
    </lineage>
</organism>
<keyword evidence="2" id="KW-1185">Reference proteome</keyword>
<evidence type="ECO:0000313" key="2">
    <source>
        <dbReference type="Proteomes" id="UP000075243"/>
    </source>
</evidence>
<proteinExistence type="predicted"/>
<gene>
    <name evidence="1" type="ORF">KK1_033333</name>
</gene>
<evidence type="ECO:0000313" key="1">
    <source>
        <dbReference type="EMBL" id="KYP45129.1"/>
    </source>
</evidence>
<dbReference type="Proteomes" id="UP000075243">
    <property type="component" value="Unassembled WGS sequence"/>
</dbReference>
<dbReference type="PANTHER" id="PTHR31286:SF171">
    <property type="entry name" value="CCHC-TYPE DOMAIN-CONTAINING PROTEIN"/>
    <property type="match status" value="1"/>
</dbReference>
<protein>
    <recommendedName>
        <fullName evidence="3">Zinc knuckle CX2CX4HX4C domain-containing protein</fullName>
    </recommendedName>
</protein>
<dbReference type="AlphaFoldDB" id="A0A151RRK6"/>
<evidence type="ECO:0008006" key="3">
    <source>
        <dbReference type="Google" id="ProtNLM"/>
    </source>
</evidence>
<name>A0A151RRK6_CAJCA</name>
<dbReference type="PANTHER" id="PTHR31286">
    <property type="entry name" value="GLYCINE-RICH CELL WALL STRUCTURAL PROTEIN 1.8-LIKE"/>
    <property type="match status" value="1"/>
</dbReference>